<dbReference type="STRING" id="67344.SAMN05216505_10211"/>
<protein>
    <submittedName>
        <fullName evidence="2">Kynurenine formamidase</fullName>
    </submittedName>
</protein>
<dbReference type="AlphaFoldDB" id="A0A1G6L8Z3"/>
<dbReference type="GO" id="GO:0004061">
    <property type="term" value="F:arylformamidase activity"/>
    <property type="evidence" value="ECO:0007669"/>
    <property type="project" value="InterPro"/>
</dbReference>
<sequence length="299" mass="31949">MTKGAIDMADTSETDLPDNWGRWGADDELGTLNLITDEVRARAAAEARTGQWVSLAQPITPSAMFFSPFLPETVNASPVQQMVSHTGGPVAADLSLIYNHHFKSTHLDALAHWSTDGQVYPGRPREQVVTPVGITHASTTAFAAGIVTRGVLLDLAVEGPLPPAYAVTSHDLEQAEKRQGVEVGSGDALVVRLGWTGRGPQDTPSPGISMDAVRWMHRRGVAIIAPDRGDAHPPLNPDEPSPLHGVALGRMAMPLIDVPQLDDLAALCARLKRYSFLLTVAPPRIHGLTGVPVNPIAMF</sequence>
<organism evidence="2 3">
    <name type="scientific">Streptomyces prasinopilosus</name>
    <dbReference type="NCBI Taxonomy" id="67344"/>
    <lineage>
        <taxon>Bacteria</taxon>
        <taxon>Bacillati</taxon>
        <taxon>Actinomycetota</taxon>
        <taxon>Actinomycetes</taxon>
        <taxon>Kitasatosporales</taxon>
        <taxon>Streptomycetaceae</taxon>
        <taxon>Streptomyces</taxon>
    </lineage>
</organism>
<dbReference type="SUPFAM" id="SSF102198">
    <property type="entry name" value="Putative cyclase"/>
    <property type="match status" value="1"/>
</dbReference>
<dbReference type="PANTHER" id="PTHR34861:SF10">
    <property type="entry name" value="CYCLASE"/>
    <property type="match status" value="1"/>
</dbReference>
<accession>A0A1G6L8Z3</accession>
<proteinExistence type="predicted"/>
<dbReference type="Proteomes" id="UP000182100">
    <property type="component" value="Unassembled WGS sequence"/>
</dbReference>
<dbReference type="PANTHER" id="PTHR34861">
    <property type="match status" value="1"/>
</dbReference>
<evidence type="ECO:0000313" key="3">
    <source>
        <dbReference type="Proteomes" id="UP000182100"/>
    </source>
</evidence>
<reference evidence="3" key="1">
    <citation type="submission" date="2016-10" db="EMBL/GenBank/DDBJ databases">
        <authorList>
            <person name="Varghese N."/>
            <person name="Submissions S."/>
        </authorList>
    </citation>
    <scope>NUCLEOTIDE SEQUENCE [LARGE SCALE GENOMIC DNA]</scope>
    <source>
        <strain evidence="3">CGMCC 4.3504</strain>
    </source>
</reference>
<evidence type="ECO:0000313" key="2">
    <source>
        <dbReference type="EMBL" id="SDC39769.1"/>
    </source>
</evidence>
<gene>
    <name evidence="2" type="ORF">SAMN05216505_10211</name>
</gene>
<dbReference type="InterPro" id="IPR037175">
    <property type="entry name" value="KFase_sf"/>
</dbReference>
<dbReference type="Gene3D" id="3.50.30.50">
    <property type="entry name" value="Putative cyclase"/>
    <property type="match status" value="1"/>
</dbReference>
<dbReference type="Pfam" id="PF04199">
    <property type="entry name" value="Cyclase"/>
    <property type="match status" value="1"/>
</dbReference>
<dbReference type="EMBL" id="FMZK01000002">
    <property type="protein sequence ID" value="SDC39769.1"/>
    <property type="molecule type" value="Genomic_DNA"/>
</dbReference>
<evidence type="ECO:0000256" key="1">
    <source>
        <dbReference type="SAM" id="MobiDB-lite"/>
    </source>
</evidence>
<feature type="region of interest" description="Disordered" evidence="1">
    <location>
        <begin position="1"/>
        <end position="22"/>
    </location>
</feature>
<dbReference type="InterPro" id="IPR007325">
    <property type="entry name" value="KFase/CYL"/>
</dbReference>
<keyword evidence="3" id="KW-1185">Reference proteome</keyword>
<dbReference type="GO" id="GO:0019441">
    <property type="term" value="P:L-tryptophan catabolic process to kynurenine"/>
    <property type="evidence" value="ECO:0007669"/>
    <property type="project" value="InterPro"/>
</dbReference>
<name>A0A1G6L8Z3_9ACTN</name>